<sequence>MVENGKTVYYIFLRGDNMEGLKELMKDLGVSTFEELKEYIESPKHKDEEIVKQLKEAFEIFNETEE</sequence>
<dbReference type="AlphaFoldDB" id="X7RYT7"/>
<evidence type="ECO:0000313" key="1">
    <source>
        <dbReference type="EMBL" id="ETZ25812.1"/>
    </source>
</evidence>
<dbReference type="HOGENOM" id="CLU_208442_0_0_0"/>
<dbReference type="EMBL" id="JAOZ01000012">
    <property type="protein sequence ID" value="ETZ25812.1"/>
    <property type="molecule type" value="Genomic_DNA"/>
</dbReference>
<gene>
    <name evidence="1" type="ORF">HMPREF2085_01484</name>
</gene>
<protein>
    <submittedName>
        <fullName evidence="1">Uncharacterized protein</fullName>
    </submittedName>
</protein>
<proteinExistence type="predicted"/>
<accession>X7RYT7</accession>
<dbReference type="PATRIC" id="fig|1357398.3.peg.1469"/>
<comment type="caution">
    <text evidence="1">The sequence shown here is derived from an EMBL/GenBank/DDBJ whole genome shotgun (WGS) entry which is preliminary data.</text>
</comment>
<name>X7RYT7_FUSNU</name>
<reference evidence="1" key="1">
    <citation type="submission" date="2014-01" db="EMBL/GenBank/DDBJ databases">
        <title>The Genome Sequence of Fusobacterium nucleatum 13_3C.</title>
        <authorList>
            <consortium name="The Broad Institute Genomics Platform"/>
            <person name="Earl A."/>
            <person name="Allen-Vercoe E."/>
            <person name="Daigneault M."/>
            <person name="Young S.K."/>
            <person name="Zeng Q."/>
            <person name="Gargeya S."/>
            <person name="Fitzgerald M."/>
            <person name="Abouelleil A."/>
            <person name="Alvarado L."/>
            <person name="Chapman S.B."/>
            <person name="Gainer-Dewar J."/>
            <person name="Goldberg J."/>
            <person name="Griggs A."/>
            <person name="Gujja S."/>
            <person name="Hansen M."/>
            <person name="Howarth C."/>
            <person name="Imamovic A."/>
            <person name="Ireland A."/>
            <person name="Larimer J."/>
            <person name="McCowan C."/>
            <person name="Murphy C."/>
            <person name="Pearson M."/>
            <person name="Poon T.W."/>
            <person name="Priest M."/>
            <person name="Roberts A."/>
            <person name="Saif S."/>
            <person name="Shea T."/>
            <person name="Sykes S."/>
            <person name="Wortman J."/>
            <person name="Nusbaum C."/>
            <person name="Birren B."/>
        </authorList>
    </citation>
    <scope>NUCLEOTIDE SEQUENCE [LARGE SCALE GENOMIC DNA]</scope>
    <source>
        <strain evidence="1">13_3C</strain>
    </source>
</reference>
<organism evidence="1">
    <name type="scientific">Fusobacterium nucleatum 13_3C</name>
    <dbReference type="NCBI Taxonomy" id="1357398"/>
    <lineage>
        <taxon>Bacteria</taxon>
        <taxon>Fusobacteriati</taxon>
        <taxon>Fusobacteriota</taxon>
        <taxon>Fusobacteriia</taxon>
        <taxon>Fusobacteriales</taxon>
        <taxon>Fusobacteriaceae</taxon>
        <taxon>Fusobacterium</taxon>
    </lineage>
</organism>